<name>A0ABR7M4V5_9BACT</name>
<comment type="caution">
    <text evidence="3">The sequence shown here is derived from an EMBL/GenBank/DDBJ whole genome shotgun (WGS) entry which is preliminary data.</text>
</comment>
<dbReference type="Proteomes" id="UP000765802">
    <property type="component" value="Unassembled WGS sequence"/>
</dbReference>
<evidence type="ECO:0000313" key="4">
    <source>
        <dbReference type="Proteomes" id="UP000765802"/>
    </source>
</evidence>
<dbReference type="InterPro" id="IPR025196">
    <property type="entry name" value="DUF4126"/>
</dbReference>
<dbReference type="EMBL" id="MBUA01000001">
    <property type="protein sequence ID" value="MBC6490039.1"/>
    <property type="molecule type" value="Genomic_DNA"/>
</dbReference>
<proteinExistence type="predicted"/>
<gene>
    <name evidence="3" type="ORF">BC349_03595</name>
</gene>
<evidence type="ECO:0000313" key="3">
    <source>
        <dbReference type="EMBL" id="MBC6490039.1"/>
    </source>
</evidence>
<feature type="transmembrane region" description="Helical" evidence="1">
    <location>
        <begin position="6"/>
        <end position="36"/>
    </location>
</feature>
<keyword evidence="1" id="KW-0472">Membrane</keyword>
<feature type="transmembrane region" description="Helical" evidence="1">
    <location>
        <begin position="152"/>
        <end position="180"/>
    </location>
</feature>
<keyword evidence="4" id="KW-1185">Reference proteome</keyword>
<keyword evidence="1" id="KW-1133">Transmembrane helix</keyword>
<dbReference type="Pfam" id="PF13548">
    <property type="entry name" value="DUF4126"/>
    <property type="match status" value="1"/>
</dbReference>
<organism evidence="3 4">
    <name type="scientific">Flavihumibacter stibioxidans</name>
    <dbReference type="NCBI Taxonomy" id="1834163"/>
    <lineage>
        <taxon>Bacteria</taxon>
        <taxon>Pseudomonadati</taxon>
        <taxon>Bacteroidota</taxon>
        <taxon>Chitinophagia</taxon>
        <taxon>Chitinophagales</taxon>
        <taxon>Chitinophagaceae</taxon>
        <taxon>Flavihumibacter</taxon>
    </lineage>
</organism>
<evidence type="ECO:0000256" key="1">
    <source>
        <dbReference type="SAM" id="Phobius"/>
    </source>
</evidence>
<feature type="transmembrane region" description="Helical" evidence="1">
    <location>
        <begin position="109"/>
        <end position="132"/>
    </location>
</feature>
<protein>
    <recommendedName>
        <fullName evidence="2">DUF4126 domain-containing protein</fullName>
    </recommendedName>
</protein>
<evidence type="ECO:0000259" key="2">
    <source>
        <dbReference type="Pfam" id="PF13548"/>
    </source>
</evidence>
<accession>A0ABR7M4V5</accession>
<feature type="transmembrane region" description="Helical" evidence="1">
    <location>
        <begin position="48"/>
        <end position="70"/>
    </location>
</feature>
<reference evidence="3 4" key="1">
    <citation type="submission" date="2016-07" db="EMBL/GenBank/DDBJ databases">
        <title>Genome analysis of Flavihumibacter stibioxidans YS-17.</title>
        <authorList>
            <person name="Shi K."/>
            <person name="Han Y."/>
            <person name="Wang G."/>
        </authorList>
    </citation>
    <scope>NUCLEOTIDE SEQUENCE [LARGE SCALE GENOMIC DNA]</scope>
    <source>
        <strain evidence="3 4">YS-17</strain>
    </source>
</reference>
<sequence length="190" mass="19622">MNTTLITSIAMGIALSACCGFRVFIPLLAASIGAYFKWIPVNAGMEWLGTLPAIISFATAAILEIAGYYIAFVDNILDTLATPLAMVAGSVVAASFLPTGEWDPLLRWTLGIIAGGGAAGTIQLGTGFLRLFSTKTTAGTGNAVVATGENLAAITGSAGSLAFPVIAAILILALVLYIFYRLTIKLFGQN</sequence>
<feature type="domain" description="DUF4126" evidence="2">
    <location>
        <begin position="9"/>
        <end position="180"/>
    </location>
</feature>
<keyword evidence="1" id="KW-0812">Transmembrane</keyword>
<dbReference type="RefSeq" id="WP_187255367.1">
    <property type="nucleotide sequence ID" value="NZ_JBHULF010000006.1"/>
</dbReference>
<feature type="transmembrane region" description="Helical" evidence="1">
    <location>
        <begin position="76"/>
        <end position="97"/>
    </location>
</feature>